<organism evidence="1 2">
    <name type="scientific">Jeotgalibacillus alimentarius</name>
    <dbReference type="NCBI Taxonomy" id="135826"/>
    <lineage>
        <taxon>Bacteria</taxon>
        <taxon>Bacillati</taxon>
        <taxon>Bacillota</taxon>
        <taxon>Bacilli</taxon>
        <taxon>Bacillales</taxon>
        <taxon>Caryophanaceae</taxon>
        <taxon>Jeotgalibacillus</taxon>
    </lineage>
</organism>
<evidence type="ECO:0000313" key="1">
    <source>
        <dbReference type="EMBL" id="KIL53670.1"/>
    </source>
</evidence>
<dbReference type="EMBL" id="JXRQ01000005">
    <property type="protein sequence ID" value="KIL53670.1"/>
    <property type="molecule type" value="Genomic_DNA"/>
</dbReference>
<dbReference type="Proteomes" id="UP000031950">
    <property type="component" value="Unassembled WGS sequence"/>
</dbReference>
<dbReference type="STRING" id="135826.KP77_01650"/>
<dbReference type="OrthoDB" id="2450817at2"/>
<keyword evidence="2" id="KW-1185">Reference proteome</keyword>
<dbReference type="RefSeq" id="WP_041120870.1">
    <property type="nucleotide sequence ID" value="NZ_JXRQ01000005.1"/>
</dbReference>
<gene>
    <name evidence="1" type="ORF">KP77_01650</name>
</gene>
<name>A0A0C2RTV8_9BACL</name>
<accession>A0A0C2RTV8</accession>
<proteinExistence type="predicted"/>
<sequence length="461" mass="48494">MKGTVRKIPAILMILFIVTQSFFYSYSLAVTPWNGNTWSGNTWSGNTWSGQTWEGSTWEGHKWKGSSFEETSWTSESWEFYFDLEGGYTSEPLQIDRDAWQGPPWKIPAWAISPAGSGDLISGTPGMPPAGSSTNPYIGGTMNGPVISQNPLLNPAPSAGGDPLFSNQGPYLQDSLFPYLPVNPGTITSATADSQGVDENDPPTLGYEANKYIFNGIIKGNVDLVSSVYLKGDNFRFSDTMNLRKAAVMGGLKLGFKDNGLVNFTDDALAVKGAIDQGKLAMKAYRSGDTLTEAAASLARTGQVFEQGSNVLQSATNLGAVTKLNAVSGGIGVVYGVADTVQKWQAYGDLSSTATSSDKIAAGAEVGSAVGETLMNAGFVAAAIPGGQTAAPILLGIGAGVFIASKTTKYIASNWKSITKTVGDLWDNPGKTSKELLSKAGSGIQNTFDSGVKTVAGWFGK</sequence>
<protein>
    <submittedName>
        <fullName evidence="1">Uncharacterized protein</fullName>
    </submittedName>
</protein>
<comment type="caution">
    <text evidence="1">The sequence shown here is derived from an EMBL/GenBank/DDBJ whole genome shotgun (WGS) entry which is preliminary data.</text>
</comment>
<dbReference type="PATRIC" id="fig|135826.4.peg.168"/>
<dbReference type="AlphaFoldDB" id="A0A0C2RTV8"/>
<evidence type="ECO:0000313" key="2">
    <source>
        <dbReference type="Proteomes" id="UP000031950"/>
    </source>
</evidence>
<reference evidence="1 2" key="1">
    <citation type="submission" date="2015-01" db="EMBL/GenBank/DDBJ databases">
        <title>Genome sequence of Jeotgalibacillus alimentarius.</title>
        <authorList>
            <person name="Goh K.M."/>
            <person name="Chan K.-G."/>
            <person name="Yaakop A.S."/>
            <person name="Ee R."/>
            <person name="Gan H.M."/>
            <person name="Chan C.S."/>
        </authorList>
    </citation>
    <scope>NUCLEOTIDE SEQUENCE [LARGE SCALE GENOMIC DNA]</scope>
    <source>
        <strain evidence="1 2">YKJ-13</strain>
    </source>
</reference>